<protein>
    <submittedName>
        <fullName evidence="2">Uncharacterized protein</fullName>
    </submittedName>
</protein>
<sequence length="58" mass="6074">MDTANPASARTTIHLRPIRSPSLPRSGVATVRARAGAAMATPAQVWVSAVPVVPIRSR</sequence>
<dbReference type="AlphaFoldDB" id="A0A1I4RXG1"/>
<dbReference type="EMBL" id="FOUP01000001">
    <property type="protein sequence ID" value="SFM56881.1"/>
    <property type="molecule type" value="Genomic_DNA"/>
</dbReference>
<proteinExistence type="predicted"/>
<dbReference type="STRING" id="455193.SAMN05421805_101737"/>
<name>A0A1I4RXG1_9PSEU</name>
<evidence type="ECO:0000313" key="4">
    <source>
        <dbReference type="Proteomes" id="UP000270697"/>
    </source>
</evidence>
<dbReference type="Proteomes" id="UP000199398">
    <property type="component" value="Unassembled WGS sequence"/>
</dbReference>
<keyword evidence="4" id="KW-1185">Reference proteome</keyword>
<accession>A0A1I4RXG1</accession>
<evidence type="ECO:0000313" key="3">
    <source>
        <dbReference type="Proteomes" id="UP000199398"/>
    </source>
</evidence>
<evidence type="ECO:0000313" key="1">
    <source>
        <dbReference type="EMBL" id="RKT89182.1"/>
    </source>
</evidence>
<organism evidence="2 3">
    <name type="scientific">Saccharopolyspora antimicrobica</name>
    <dbReference type="NCBI Taxonomy" id="455193"/>
    <lineage>
        <taxon>Bacteria</taxon>
        <taxon>Bacillati</taxon>
        <taxon>Actinomycetota</taxon>
        <taxon>Actinomycetes</taxon>
        <taxon>Pseudonocardiales</taxon>
        <taxon>Pseudonocardiaceae</taxon>
        <taxon>Saccharopolyspora</taxon>
    </lineage>
</organism>
<reference evidence="1 4" key="2">
    <citation type="submission" date="2018-10" db="EMBL/GenBank/DDBJ databases">
        <title>Sequencing the genomes of 1000 actinobacteria strains.</title>
        <authorList>
            <person name="Klenk H.-P."/>
        </authorList>
    </citation>
    <scope>NUCLEOTIDE SEQUENCE [LARGE SCALE GENOMIC DNA]</scope>
    <source>
        <strain evidence="1 4">DSM 45119</strain>
    </source>
</reference>
<dbReference type="EMBL" id="RBXX01000002">
    <property type="protein sequence ID" value="RKT89182.1"/>
    <property type="molecule type" value="Genomic_DNA"/>
</dbReference>
<evidence type="ECO:0000313" key="2">
    <source>
        <dbReference type="EMBL" id="SFM56881.1"/>
    </source>
</evidence>
<dbReference type="Proteomes" id="UP000270697">
    <property type="component" value="Unassembled WGS sequence"/>
</dbReference>
<gene>
    <name evidence="1" type="ORF">ATL45_7634</name>
    <name evidence="2" type="ORF">SAMN05421805_101737</name>
</gene>
<reference evidence="2 3" key="1">
    <citation type="submission" date="2016-10" db="EMBL/GenBank/DDBJ databases">
        <authorList>
            <person name="de Groot N.N."/>
        </authorList>
    </citation>
    <scope>NUCLEOTIDE SEQUENCE [LARGE SCALE GENOMIC DNA]</scope>
    <source>
        <strain evidence="2 3">CPCC 201259</strain>
    </source>
</reference>